<organism evidence="10 11">
    <name type="scientific">Symmachiella dynata</name>
    <dbReference type="NCBI Taxonomy" id="2527995"/>
    <lineage>
        <taxon>Bacteria</taxon>
        <taxon>Pseudomonadati</taxon>
        <taxon>Planctomycetota</taxon>
        <taxon>Planctomycetia</taxon>
        <taxon>Planctomycetales</taxon>
        <taxon>Planctomycetaceae</taxon>
        <taxon>Symmachiella</taxon>
    </lineage>
</organism>
<feature type="binding site" evidence="7">
    <location>
        <position position="286"/>
    </location>
    <ligand>
        <name>Mg(2+)</name>
        <dbReference type="ChEBI" id="CHEBI:18420"/>
    </ligand>
</feature>
<comment type="subcellular location">
    <subcellularLocation>
        <location evidence="1">Cell membrane</location>
        <topology evidence="1">Multi-pass membrane protein</topology>
    </subcellularLocation>
</comment>
<accession>A0A517ZVI5</accession>
<evidence type="ECO:0000256" key="4">
    <source>
        <dbReference type="ARBA" id="ARBA00022692"/>
    </source>
</evidence>
<dbReference type="Proteomes" id="UP000319383">
    <property type="component" value="Chromosome"/>
</dbReference>
<protein>
    <submittedName>
        <fullName evidence="10">WecA-like glycosyltransferase</fullName>
        <ecNumber evidence="10">2.7.8.33</ecNumber>
    </submittedName>
</protein>
<evidence type="ECO:0000256" key="1">
    <source>
        <dbReference type="ARBA" id="ARBA00004651"/>
    </source>
</evidence>
<keyword evidence="5 9" id="KW-1133">Transmembrane helix</keyword>
<feature type="transmembrane region" description="Helical" evidence="9">
    <location>
        <begin position="350"/>
        <end position="371"/>
    </location>
</feature>
<evidence type="ECO:0000256" key="9">
    <source>
        <dbReference type="SAM" id="Phobius"/>
    </source>
</evidence>
<keyword evidence="3 10" id="KW-0808">Transferase</keyword>
<reference evidence="10 11" key="1">
    <citation type="submission" date="2019-02" db="EMBL/GenBank/DDBJ databases">
        <title>Deep-cultivation of Planctomycetes and their phenomic and genomic characterization uncovers novel biology.</title>
        <authorList>
            <person name="Wiegand S."/>
            <person name="Jogler M."/>
            <person name="Boedeker C."/>
            <person name="Pinto D."/>
            <person name="Vollmers J."/>
            <person name="Rivas-Marin E."/>
            <person name="Kohn T."/>
            <person name="Peeters S.H."/>
            <person name="Heuer A."/>
            <person name="Rast P."/>
            <person name="Oberbeckmann S."/>
            <person name="Bunk B."/>
            <person name="Jeske O."/>
            <person name="Meyerdierks A."/>
            <person name="Storesund J.E."/>
            <person name="Kallscheuer N."/>
            <person name="Luecker S."/>
            <person name="Lage O.M."/>
            <person name="Pohl T."/>
            <person name="Merkel B.J."/>
            <person name="Hornburger P."/>
            <person name="Mueller R.-W."/>
            <person name="Bruemmer F."/>
            <person name="Labrenz M."/>
            <person name="Spormann A.M."/>
            <person name="Op den Camp H."/>
            <person name="Overmann J."/>
            <person name="Amann R."/>
            <person name="Jetten M.S.M."/>
            <person name="Mascher T."/>
            <person name="Medema M.H."/>
            <person name="Devos D.P."/>
            <person name="Kaster A.-K."/>
            <person name="Ovreas L."/>
            <person name="Rohde M."/>
            <person name="Galperin M.Y."/>
            <person name="Jogler C."/>
        </authorList>
    </citation>
    <scope>NUCLEOTIDE SEQUENCE [LARGE SCALE GENOMIC DNA]</scope>
    <source>
        <strain evidence="10 11">Mal52</strain>
    </source>
</reference>
<dbReference type="AlphaFoldDB" id="A0A517ZVI5"/>
<feature type="transmembrane region" description="Helical" evidence="9">
    <location>
        <begin position="243"/>
        <end position="262"/>
    </location>
</feature>
<name>A0A517ZVI5_9PLAN</name>
<feature type="transmembrane region" description="Helical" evidence="9">
    <location>
        <begin position="377"/>
        <end position="399"/>
    </location>
</feature>
<feature type="transmembrane region" description="Helical" evidence="9">
    <location>
        <begin position="294"/>
        <end position="313"/>
    </location>
</feature>
<dbReference type="KEGG" id="sdyn:Mal52_50080"/>
<keyword evidence="11" id="KW-1185">Reference proteome</keyword>
<gene>
    <name evidence="10" type="ORF">Mal52_50080</name>
</gene>
<feature type="transmembrane region" description="Helical" evidence="9">
    <location>
        <begin position="319"/>
        <end position="338"/>
    </location>
</feature>
<evidence type="ECO:0000256" key="6">
    <source>
        <dbReference type="ARBA" id="ARBA00023136"/>
    </source>
</evidence>
<keyword evidence="2" id="KW-1003">Cell membrane</keyword>
<dbReference type="InterPro" id="IPR000715">
    <property type="entry name" value="Glycosyl_transferase_4"/>
</dbReference>
<feature type="compositionally biased region" description="Basic residues" evidence="8">
    <location>
        <begin position="21"/>
        <end position="30"/>
    </location>
</feature>
<dbReference type="GO" id="GO:0036380">
    <property type="term" value="F:UDP-N-acetylglucosamine-undecaprenyl-phosphate N-acetylglucosaminephosphotransferase activity"/>
    <property type="evidence" value="ECO:0007669"/>
    <property type="project" value="UniProtKB-EC"/>
</dbReference>
<dbReference type="GO" id="GO:0046872">
    <property type="term" value="F:metal ion binding"/>
    <property type="evidence" value="ECO:0007669"/>
    <property type="project" value="UniProtKB-KW"/>
</dbReference>
<feature type="transmembrane region" description="Helical" evidence="9">
    <location>
        <begin position="429"/>
        <end position="448"/>
    </location>
</feature>
<comment type="cofactor">
    <cofactor evidence="7">
        <name>Mg(2+)</name>
        <dbReference type="ChEBI" id="CHEBI:18420"/>
    </cofactor>
</comment>
<keyword evidence="6 9" id="KW-0472">Membrane</keyword>
<evidence type="ECO:0000313" key="10">
    <source>
        <dbReference type="EMBL" id="QDU46487.1"/>
    </source>
</evidence>
<feature type="transmembrane region" description="Helical" evidence="9">
    <location>
        <begin position="454"/>
        <end position="473"/>
    </location>
</feature>
<sequence length="484" mass="51628">MLADYGFRKTVFIIFQASQRKGGKRGHKHGPATQPKRPVHRNRVVCNGYAGKRWADFGSGDRRGGISLLSAVGFGKLVAVGPSGVGNPHPDPLPEGEGERIVKPQPLSERAGKHGARYSMVLLIIACAASGFFISAVVTAVVRAMAPKWGLVDQPAARKVHETPTALGGGIGIWLGTVLPLAGAQLFLSSSTITQLLPEELAAHVAGIGARSGQLWAIIAWGTLLAVMGLIDDLKNLPWAPRLAVQLIAAIGLVSMGVRATLFADAAWIGAIVTVLWILVLTNSFNFLDNMDGLTSGIGLITSVIFALIMLTSTSEPRWFVAAFLLILAGSLGGFLCHNFPPAKIFMGDAGSYFVGLSIASMTVVGTFYEYEKTPPYVMLAPLCVLAIPLYDFCSVMIIRLSEGRSPFHADKCHFSHRLVELGLSRRDAVLTIHLATLTTGLGGLLLYQVSNWAGALIVVALILCVLAVIAILETAARRHQKKQ</sequence>
<keyword evidence="7" id="KW-0479">Metal-binding</keyword>
<dbReference type="Pfam" id="PF00953">
    <property type="entry name" value="Glycos_transf_4"/>
    <property type="match status" value="1"/>
</dbReference>
<keyword evidence="4 9" id="KW-0812">Transmembrane</keyword>
<evidence type="ECO:0000256" key="5">
    <source>
        <dbReference type="ARBA" id="ARBA00022989"/>
    </source>
</evidence>
<feature type="transmembrane region" description="Helical" evidence="9">
    <location>
        <begin position="213"/>
        <end position="231"/>
    </location>
</feature>
<dbReference type="PANTHER" id="PTHR22926:SF3">
    <property type="entry name" value="UNDECAPRENYL-PHOSPHATE ALPHA-N-ACETYLGLUCOSAMINYL 1-PHOSPHATE TRANSFERASE"/>
    <property type="match status" value="1"/>
</dbReference>
<dbReference type="EMBL" id="CP036276">
    <property type="protein sequence ID" value="QDU46487.1"/>
    <property type="molecule type" value="Genomic_DNA"/>
</dbReference>
<proteinExistence type="predicted"/>
<dbReference type="GO" id="GO:0009103">
    <property type="term" value="P:lipopolysaccharide biosynthetic process"/>
    <property type="evidence" value="ECO:0007669"/>
    <property type="project" value="TreeGrafter"/>
</dbReference>
<dbReference type="GO" id="GO:0044038">
    <property type="term" value="P:cell wall macromolecule biosynthetic process"/>
    <property type="evidence" value="ECO:0007669"/>
    <property type="project" value="TreeGrafter"/>
</dbReference>
<keyword evidence="7" id="KW-0460">Magnesium</keyword>
<feature type="region of interest" description="Disordered" evidence="8">
    <location>
        <begin position="18"/>
        <end position="40"/>
    </location>
</feature>
<dbReference type="GO" id="GO:0071555">
    <property type="term" value="P:cell wall organization"/>
    <property type="evidence" value="ECO:0007669"/>
    <property type="project" value="TreeGrafter"/>
</dbReference>
<evidence type="ECO:0000256" key="3">
    <source>
        <dbReference type="ARBA" id="ARBA00022679"/>
    </source>
</evidence>
<feature type="transmembrane region" description="Helical" evidence="9">
    <location>
        <begin position="120"/>
        <end position="142"/>
    </location>
</feature>
<evidence type="ECO:0000256" key="2">
    <source>
        <dbReference type="ARBA" id="ARBA00022475"/>
    </source>
</evidence>
<evidence type="ECO:0000256" key="8">
    <source>
        <dbReference type="SAM" id="MobiDB-lite"/>
    </source>
</evidence>
<evidence type="ECO:0000256" key="7">
    <source>
        <dbReference type="PIRSR" id="PIRSR600715-1"/>
    </source>
</evidence>
<dbReference type="GO" id="GO:0005886">
    <property type="term" value="C:plasma membrane"/>
    <property type="evidence" value="ECO:0007669"/>
    <property type="project" value="UniProtKB-SubCell"/>
</dbReference>
<feature type="transmembrane region" description="Helical" evidence="9">
    <location>
        <begin position="268"/>
        <end position="287"/>
    </location>
</feature>
<dbReference type="PANTHER" id="PTHR22926">
    <property type="entry name" value="PHOSPHO-N-ACETYLMURAMOYL-PENTAPEPTIDE-TRANSFERASE"/>
    <property type="match status" value="1"/>
</dbReference>
<feature type="binding site" evidence="7">
    <location>
        <position position="349"/>
    </location>
    <ligand>
        <name>Mg(2+)</name>
        <dbReference type="ChEBI" id="CHEBI:18420"/>
    </ligand>
</feature>
<dbReference type="EC" id="2.7.8.33" evidence="10"/>
<evidence type="ECO:0000313" key="11">
    <source>
        <dbReference type="Proteomes" id="UP000319383"/>
    </source>
</evidence>
<dbReference type="CDD" id="cd06853">
    <property type="entry name" value="GT_WecA_like"/>
    <property type="match status" value="1"/>
</dbReference>